<reference evidence="6" key="1">
    <citation type="journal article" date="2021" name="PeerJ">
        <title>Extensive microbial diversity within the chicken gut microbiome revealed by metagenomics and culture.</title>
        <authorList>
            <person name="Gilroy R."/>
            <person name="Ravi A."/>
            <person name="Getino M."/>
            <person name="Pursley I."/>
            <person name="Horton D.L."/>
            <person name="Alikhan N.F."/>
            <person name="Baker D."/>
            <person name="Gharbi K."/>
            <person name="Hall N."/>
            <person name="Watson M."/>
            <person name="Adriaenssens E.M."/>
            <person name="Foster-Nyarko E."/>
            <person name="Jarju S."/>
            <person name="Secka A."/>
            <person name="Antonio M."/>
            <person name="Oren A."/>
            <person name="Chaudhuri R.R."/>
            <person name="La Ragione R."/>
            <person name="Hildebrand F."/>
            <person name="Pallen M.J."/>
        </authorList>
    </citation>
    <scope>NUCLEOTIDE SEQUENCE</scope>
    <source>
        <strain evidence="6">ChiGjej5B5-7349</strain>
    </source>
</reference>
<dbReference type="GO" id="GO:0005960">
    <property type="term" value="C:glycine cleavage complex"/>
    <property type="evidence" value="ECO:0007669"/>
    <property type="project" value="InterPro"/>
</dbReference>
<comment type="caution">
    <text evidence="6">The sequence shown here is derived from an EMBL/GenBank/DDBJ whole genome shotgun (WGS) entry which is preliminary data.</text>
</comment>
<dbReference type="CDD" id="cd06848">
    <property type="entry name" value="GCS_H"/>
    <property type="match status" value="1"/>
</dbReference>
<comment type="function">
    <text evidence="3">The glycine cleavage system catalyzes the degradation of glycine. The H protein shuttles the methylamine group of glycine from the P protein to the T protein.</text>
</comment>
<dbReference type="NCBIfam" id="TIGR00527">
    <property type="entry name" value="gcvH"/>
    <property type="match status" value="1"/>
</dbReference>
<dbReference type="InterPro" id="IPR011053">
    <property type="entry name" value="Single_hybrid_motif"/>
</dbReference>
<dbReference type="SUPFAM" id="SSF51230">
    <property type="entry name" value="Single hybrid motif"/>
    <property type="match status" value="1"/>
</dbReference>
<dbReference type="HAMAP" id="MF_00272">
    <property type="entry name" value="GcvH"/>
    <property type="match status" value="1"/>
</dbReference>
<evidence type="ECO:0000256" key="1">
    <source>
        <dbReference type="ARBA" id="ARBA00009249"/>
    </source>
</evidence>
<gene>
    <name evidence="3 6" type="primary">gcvH</name>
    <name evidence="6" type="ORF">K8V08_03400</name>
</gene>
<dbReference type="GO" id="GO:0019464">
    <property type="term" value="P:glycine decarboxylation via glycine cleavage system"/>
    <property type="evidence" value="ECO:0007669"/>
    <property type="project" value="UniProtKB-UniRule"/>
</dbReference>
<dbReference type="InterPro" id="IPR002930">
    <property type="entry name" value="GCV_H"/>
</dbReference>
<dbReference type="PANTHER" id="PTHR11715">
    <property type="entry name" value="GLYCINE CLEAVAGE SYSTEM H PROTEIN"/>
    <property type="match status" value="1"/>
</dbReference>
<dbReference type="GO" id="GO:0009249">
    <property type="term" value="P:protein lipoylation"/>
    <property type="evidence" value="ECO:0007669"/>
    <property type="project" value="TreeGrafter"/>
</dbReference>
<keyword evidence="2 3" id="KW-0450">Lipoyl</keyword>
<dbReference type="GO" id="GO:0005829">
    <property type="term" value="C:cytosol"/>
    <property type="evidence" value="ECO:0007669"/>
    <property type="project" value="TreeGrafter"/>
</dbReference>
<dbReference type="PANTHER" id="PTHR11715:SF3">
    <property type="entry name" value="GLYCINE CLEAVAGE SYSTEM H PROTEIN-RELATED"/>
    <property type="match status" value="1"/>
</dbReference>
<dbReference type="InterPro" id="IPR033753">
    <property type="entry name" value="GCV_H/Fam206"/>
</dbReference>
<protein>
    <recommendedName>
        <fullName evidence="3">Glycine cleavage system H protein</fullName>
    </recommendedName>
</protein>
<evidence type="ECO:0000259" key="5">
    <source>
        <dbReference type="PROSITE" id="PS50968"/>
    </source>
</evidence>
<comment type="similarity">
    <text evidence="1 3">Belongs to the GcvH family.</text>
</comment>
<evidence type="ECO:0000256" key="2">
    <source>
        <dbReference type="ARBA" id="ARBA00022823"/>
    </source>
</evidence>
<dbReference type="PROSITE" id="PS00189">
    <property type="entry name" value="LIPOYL"/>
    <property type="match status" value="1"/>
</dbReference>
<proteinExistence type="inferred from homology"/>
<dbReference type="NCBIfam" id="NF002270">
    <property type="entry name" value="PRK01202.1"/>
    <property type="match status" value="1"/>
</dbReference>
<feature type="domain" description="Lipoyl-binding" evidence="5">
    <location>
        <begin position="27"/>
        <end position="109"/>
    </location>
</feature>
<comment type="subunit">
    <text evidence="3">The glycine cleavage system is composed of four proteins: P, T, L and H.</text>
</comment>
<dbReference type="AlphaFoldDB" id="A0A921SN26"/>
<dbReference type="Gene3D" id="2.40.50.100">
    <property type="match status" value="1"/>
</dbReference>
<evidence type="ECO:0000256" key="3">
    <source>
        <dbReference type="HAMAP-Rule" id="MF_00272"/>
    </source>
</evidence>
<dbReference type="InterPro" id="IPR017453">
    <property type="entry name" value="GCV_H_sub"/>
</dbReference>
<comment type="cofactor">
    <cofactor evidence="3">
        <name>(R)-lipoate</name>
        <dbReference type="ChEBI" id="CHEBI:83088"/>
    </cofactor>
    <text evidence="3">Binds 1 lipoyl cofactor covalently.</text>
</comment>
<reference evidence="6" key="2">
    <citation type="submission" date="2021-09" db="EMBL/GenBank/DDBJ databases">
        <authorList>
            <person name="Gilroy R."/>
        </authorList>
    </citation>
    <scope>NUCLEOTIDE SEQUENCE</scope>
    <source>
        <strain evidence="6">ChiGjej5B5-7349</strain>
    </source>
</reference>
<dbReference type="EMBL" id="DYUK01000076">
    <property type="protein sequence ID" value="HJG79438.1"/>
    <property type="molecule type" value="Genomic_DNA"/>
</dbReference>
<dbReference type="Pfam" id="PF01597">
    <property type="entry name" value="GCV_H"/>
    <property type="match status" value="1"/>
</dbReference>
<dbReference type="InterPro" id="IPR003016">
    <property type="entry name" value="2-oxoA_DH_lipoyl-BS"/>
</dbReference>
<dbReference type="InterPro" id="IPR000089">
    <property type="entry name" value="Biotin_lipoyl"/>
</dbReference>
<name>A0A921SN26_9MICO</name>
<dbReference type="PROSITE" id="PS50968">
    <property type="entry name" value="BIOTINYL_LIPOYL"/>
    <property type="match status" value="1"/>
</dbReference>
<evidence type="ECO:0000256" key="4">
    <source>
        <dbReference type="PIRSR" id="PIRSR617453-50"/>
    </source>
</evidence>
<accession>A0A921SN26</accession>
<evidence type="ECO:0000313" key="6">
    <source>
        <dbReference type="EMBL" id="HJG79438.1"/>
    </source>
</evidence>
<sequence length="134" mass="14216">MADLTYPEGLRYSADHEWVAQTDDASVVRVGITDFAQDSLGEVVFVDIPDVGDSVSAGESCGEVESTKSVSDLIAPVSGEVIAINESLEDSPESVNSAPYEDGWLYEVRLSDPAEADALLDRDAYLAALESEGA</sequence>
<feature type="modified residue" description="N6-lipoyllysine" evidence="3 4">
    <location>
        <position position="68"/>
    </location>
</feature>
<evidence type="ECO:0000313" key="7">
    <source>
        <dbReference type="Proteomes" id="UP000784435"/>
    </source>
</evidence>
<organism evidence="6 7">
    <name type="scientific">Brevibacterium senegalense</name>
    <dbReference type="NCBI Taxonomy" id="1033736"/>
    <lineage>
        <taxon>Bacteria</taxon>
        <taxon>Bacillati</taxon>
        <taxon>Actinomycetota</taxon>
        <taxon>Actinomycetes</taxon>
        <taxon>Micrococcales</taxon>
        <taxon>Brevibacteriaceae</taxon>
        <taxon>Brevibacterium</taxon>
    </lineage>
</organism>
<dbReference type="Proteomes" id="UP000784435">
    <property type="component" value="Unassembled WGS sequence"/>
</dbReference>